<dbReference type="InterPro" id="IPR002575">
    <property type="entry name" value="Aminoglycoside_PTrfase"/>
</dbReference>
<dbReference type="Gene3D" id="3.90.1200.10">
    <property type="match status" value="1"/>
</dbReference>
<evidence type="ECO:0000259" key="1">
    <source>
        <dbReference type="Pfam" id="PF01636"/>
    </source>
</evidence>
<dbReference type="InterPro" id="IPR011009">
    <property type="entry name" value="Kinase-like_dom_sf"/>
</dbReference>
<organism evidence="2 3">
    <name type="scientific">Streptomyces chisholmiae</name>
    <dbReference type="NCBI Taxonomy" id="3075540"/>
    <lineage>
        <taxon>Bacteria</taxon>
        <taxon>Bacillati</taxon>
        <taxon>Actinomycetota</taxon>
        <taxon>Actinomycetes</taxon>
        <taxon>Kitasatosporales</taxon>
        <taxon>Streptomycetaceae</taxon>
        <taxon>Streptomyces</taxon>
    </lineage>
</organism>
<accession>A0ABU2JLR6</accession>
<dbReference type="SUPFAM" id="SSF56112">
    <property type="entry name" value="Protein kinase-like (PK-like)"/>
    <property type="match status" value="1"/>
</dbReference>
<sequence>MADVPTAEALRAWGQVEIVGPLAGGHRDEVLELRRAGRRLVARRGRRTPAALDWELDLLEFLARHGFRVPEVVPTLTGARHLGGLVVWRWLPGRPPTAADWPRVAAELARLHRLTRGWPQRPGFRSTAQLLDHPRGGDVDLTAMPAAAADRCRAAWRVLLADHHRPPAVVHGDPGAPNLRITAAGVGFLDWDEARVDHPDLDLADLPDPGLPPARLAAARAAGHAWEAACCWRAEPAYARRRLATLDRPSPSTP</sequence>
<keyword evidence="3" id="KW-1185">Reference proteome</keyword>
<dbReference type="Pfam" id="PF01636">
    <property type="entry name" value="APH"/>
    <property type="match status" value="1"/>
</dbReference>
<dbReference type="RefSeq" id="WP_311665739.1">
    <property type="nucleotide sequence ID" value="NZ_JAVREO010000003.1"/>
</dbReference>
<dbReference type="Proteomes" id="UP001183410">
    <property type="component" value="Unassembled WGS sequence"/>
</dbReference>
<name>A0ABU2JLR6_9ACTN</name>
<comment type="caution">
    <text evidence="2">The sequence shown here is derived from an EMBL/GenBank/DDBJ whole genome shotgun (WGS) entry which is preliminary data.</text>
</comment>
<gene>
    <name evidence="2" type="ORF">RM844_06375</name>
</gene>
<evidence type="ECO:0000313" key="2">
    <source>
        <dbReference type="EMBL" id="MDT0265915.1"/>
    </source>
</evidence>
<reference evidence="3" key="1">
    <citation type="submission" date="2023-07" db="EMBL/GenBank/DDBJ databases">
        <title>30 novel species of actinomycetes from the DSMZ collection.</title>
        <authorList>
            <person name="Nouioui I."/>
        </authorList>
    </citation>
    <scope>NUCLEOTIDE SEQUENCE [LARGE SCALE GENOMIC DNA]</scope>
    <source>
        <strain evidence="3">DSM 44915</strain>
    </source>
</reference>
<feature type="domain" description="Aminoglycoside phosphotransferase" evidence="1">
    <location>
        <begin position="21"/>
        <end position="227"/>
    </location>
</feature>
<dbReference type="EMBL" id="JAVREO010000003">
    <property type="protein sequence ID" value="MDT0265915.1"/>
    <property type="molecule type" value="Genomic_DNA"/>
</dbReference>
<evidence type="ECO:0000313" key="3">
    <source>
        <dbReference type="Proteomes" id="UP001183410"/>
    </source>
</evidence>
<proteinExistence type="predicted"/>
<protein>
    <submittedName>
        <fullName evidence="2">Phosphotransferase</fullName>
    </submittedName>
</protein>